<gene>
    <name evidence="3" type="ORF">M3I19_07605</name>
</gene>
<keyword evidence="2" id="KW-0812">Transmembrane</keyword>
<dbReference type="AlphaFoldDB" id="A0A9E7D5A7"/>
<feature type="transmembrane region" description="Helical" evidence="2">
    <location>
        <begin position="163"/>
        <end position="183"/>
    </location>
</feature>
<dbReference type="Proteomes" id="UP000831562">
    <property type="component" value="Chromosome"/>
</dbReference>
<evidence type="ECO:0000256" key="2">
    <source>
        <dbReference type="SAM" id="Phobius"/>
    </source>
</evidence>
<dbReference type="Gene3D" id="3.40.630.10">
    <property type="entry name" value="Zn peptidases"/>
    <property type="match status" value="2"/>
</dbReference>
<feature type="region of interest" description="Disordered" evidence="1">
    <location>
        <begin position="375"/>
        <end position="476"/>
    </location>
</feature>
<keyword evidence="2" id="KW-1133">Transmembrane helix</keyword>
<evidence type="ECO:0000313" key="4">
    <source>
        <dbReference type="Proteomes" id="UP000831562"/>
    </source>
</evidence>
<sequence>MAITHDYVDYLDEQIDIAPAGSQEELQAAQTIAEEMKLHGLEATIEEFDAKSIKSLGYSIYLILLFIGVIFAGTGNAALIAFGVLLVAGFGALTCLKYFGNDILGSFGSSIRSQNVVAKHEATGELVAKGNRPIVIVAHYDSPHTNFLVESPVAKYVPLAQRYARWCVVAVFVATFVQILRFLPDPVRVLFWIVGILAALPLVVLSVATIAERFAPCTIGANNNKSSVAALLGILENVRPTGHRPEVVHHFAGDAAALIPEPDEVEGVRHGEEVLNSLGILPEDCEVSYVAYDTTGASQTASLEDVAEAVNATTEDNQAEDAAADNTVAYDSVDDELNATMKQVHESADADATQVQPEATHELHAKNDFARRASLFDLPDPSGDAVDPLAPSSEPAPHYVPTQAPAPTPEAEDAESPFDTISADEGLTEAQDAKTPEAKRRSFRLFGRNDGPSDDWKGGAAPSAENREETDSEDAAAISEDDLRNAVLSLSDDELIAHDIWFVALGASDFDHAGMREFLSKHRTDIRGAFLINLDCVGAGSLSILKNEGIGNVRRADRRMTRLLSTIATDLHIDVEQSTFDWGTTDATPAMQNSVRSVTLMGLNEDGLPALSRTAADVRENVNAGQCADAAALVTELIRRS</sequence>
<dbReference type="EMBL" id="CP097092">
    <property type="protein sequence ID" value="UQF78118.1"/>
    <property type="molecule type" value="Genomic_DNA"/>
</dbReference>
<dbReference type="SUPFAM" id="SSF53187">
    <property type="entry name" value="Zn-dependent exopeptidases"/>
    <property type="match status" value="2"/>
</dbReference>
<evidence type="ECO:0000256" key="1">
    <source>
        <dbReference type="SAM" id="MobiDB-lite"/>
    </source>
</evidence>
<feature type="transmembrane region" description="Helical" evidence="2">
    <location>
        <begin position="189"/>
        <end position="211"/>
    </location>
</feature>
<keyword evidence="2" id="KW-0472">Membrane</keyword>
<organism evidence="3 4">
    <name type="scientific">Lancefieldella parvula</name>
    <dbReference type="NCBI Taxonomy" id="1382"/>
    <lineage>
        <taxon>Bacteria</taxon>
        <taxon>Bacillati</taxon>
        <taxon>Actinomycetota</taxon>
        <taxon>Coriobacteriia</taxon>
        <taxon>Coriobacteriales</taxon>
        <taxon>Atopobiaceae</taxon>
        <taxon>Lancefieldella</taxon>
    </lineage>
</organism>
<feature type="compositionally biased region" description="Basic and acidic residues" evidence="1">
    <location>
        <begin position="431"/>
        <end position="440"/>
    </location>
</feature>
<reference evidence="3" key="1">
    <citation type="submission" date="2022-05" db="EMBL/GenBank/DDBJ databases">
        <title>Using nanopore sequencing to obtain complete genomes from saliva samples.</title>
        <authorList>
            <person name="Baker J.L."/>
        </authorList>
    </citation>
    <scope>NUCLEOTIDE SEQUENCE</scope>
    <source>
        <strain evidence="3">JCVI-JB-Lp32</strain>
    </source>
</reference>
<accession>A0A9E7D5A7</accession>
<proteinExistence type="predicted"/>
<evidence type="ECO:0000313" key="3">
    <source>
        <dbReference type="EMBL" id="UQF78118.1"/>
    </source>
</evidence>
<protein>
    <submittedName>
        <fullName evidence="3">M28 family peptidase</fullName>
    </submittedName>
</protein>
<name>A0A9E7D5A7_9ACTN</name>
<feature type="transmembrane region" description="Helical" evidence="2">
    <location>
        <begin position="56"/>
        <end position="73"/>
    </location>
</feature>